<evidence type="ECO:0000256" key="1">
    <source>
        <dbReference type="ARBA" id="ARBA00006484"/>
    </source>
</evidence>
<dbReference type="InterPro" id="IPR051122">
    <property type="entry name" value="SDR_DHRS6-like"/>
</dbReference>
<organism evidence="3 4">
    <name type="scientific">Jannaschia faecimaris</name>
    <dbReference type="NCBI Taxonomy" id="1244108"/>
    <lineage>
        <taxon>Bacteria</taxon>
        <taxon>Pseudomonadati</taxon>
        <taxon>Pseudomonadota</taxon>
        <taxon>Alphaproteobacteria</taxon>
        <taxon>Rhodobacterales</taxon>
        <taxon>Roseobacteraceae</taxon>
        <taxon>Jannaschia</taxon>
    </lineage>
</organism>
<sequence>MSMDLNGQRVVITGITGGIGRASAERLLQAGADVIVSARSQDKLDAALAELSGKASGYVLDLLDMDSIAGFFEKVGKFDHLVTPAATSMFAPIADMDFDAARAIIESKQWGQMMTVHHAIKQMSKTGSITLFSGTVTQKPLPGSSMFAAVGAATEASARVWGLELAPLRVNTIVPGIIETPVWSGLMGAEAGAEALNGFASVLPVGRVGTADDIAKAVVFLIDNGFVDGESLVVDGGHRLI</sequence>
<dbReference type="InterPro" id="IPR002347">
    <property type="entry name" value="SDR_fam"/>
</dbReference>
<dbReference type="Proteomes" id="UP000198914">
    <property type="component" value="Unassembled WGS sequence"/>
</dbReference>
<dbReference type="Pfam" id="PF13561">
    <property type="entry name" value="adh_short_C2"/>
    <property type="match status" value="1"/>
</dbReference>
<dbReference type="GO" id="GO:0016491">
    <property type="term" value="F:oxidoreductase activity"/>
    <property type="evidence" value="ECO:0007669"/>
    <property type="project" value="UniProtKB-KW"/>
</dbReference>
<dbReference type="PRINTS" id="PR00081">
    <property type="entry name" value="GDHRDH"/>
</dbReference>
<keyword evidence="2" id="KW-0560">Oxidoreductase</keyword>
<protein>
    <submittedName>
        <fullName evidence="3">NAD(P)-dependent dehydrogenase, short-chain alcohol dehydrogenase family</fullName>
    </submittedName>
</protein>
<dbReference type="AlphaFoldDB" id="A0A1H3TX53"/>
<evidence type="ECO:0000256" key="2">
    <source>
        <dbReference type="ARBA" id="ARBA00023002"/>
    </source>
</evidence>
<dbReference type="InterPro" id="IPR036291">
    <property type="entry name" value="NAD(P)-bd_dom_sf"/>
</dbReference>
<dbReference type="SUPFAM" id="SSF51735">
    <property type="entry name" value="NAD(P)-binding Rossmann-fold domains"/>
    <property type="match status" value="1"/>
</dbReference>
<proteinExistence type="inferred from homology"/>
<reference evidence="4" key="1">
    <citation type="submission" date="2016-10" db="EMBL/GenBank/DDBJ databases">
        <authorList>
            <person name="Varghese N."/>
            <person name="Submissions S."/>
        </authorList>
    </citation>
    <scope>NUCLEOTIDE SEQUENCE [LARGE SCALE GENOMIC DNA]</scope>
    <source>
        <strain evidence="4">DSM 100420</strain>
    </source>
</reference>
<accession>A0A1H3TX53</accession>
<dbReference type="STRING" id="1244108.SAMN05444004_12051"/>
<comment type="similarity">
    <text evidence="1">Belongs to the short-chain dehydrogenases/reductases (SDR) family.</text>
</comment>
<dbReference type="Gene3D" id="3.40.50.720">
    <property type="entry name" value="NAD(P)-binding Rossmann-like Domain"/>
    <property type="match status" value="1"/>
</dbReference>
<evidence type="ECO:0000313" key="3">
    <source>
        <dbReference type="EMBL" id="SDZ54814.1"/>
    </source>
</evidence>
<evidence type="ECO:0000313" key="4">
    <source>
        <dbReference type="Proteomes" id="UP000198914"/>
    </source>
</evidence>
<dbReference type="EMBL" id="FNPX01000020">
    <property type="protein sequence ID" value="SDZ54814.1"/>
    <property type="molecule type" value="Genomic_DNA"/>
</dbReference>
<name>A0A1H3TX53_9RHOB</name>
<gene>
    <name evidence="3" type="ORF">SAMN05444004_12051</name>
</gene>
<keyword evidence="4" id="KW-1185">Reference proteome</keyword>
<dbReference type="PANTHER" id="PTHR43477:SF1">
    <property type="entry name" value="DIHYDROANTICAPSIN 7-DEHYDROGENASE"/>
    <property type="match status" value="1"/>
</dbReference>
<dbReference type="PANTHER" id="PTHR43477">
    <property type="entry name" value="DIHYDROANTICAPSIN 7-DEHYDROGENASE"/>
    <property type="match status" value="1"/>
</dbReference>